<dbReference type="AlphaFoldDB" id="B2APJ7"/>
<evidence type="ECO:0000313" key="15">
    <source>
        <dbReference type="EMBL" id="CDP30208.1"/>
    </source>
</evidence>
<keyword evidence="5" id="KW-0858">Xylan degradation</keyword>
<dbReference type="CAZy" id="CBM1">
    <property type="family name" value="Carbohydrate-Binding Module Family 1"/>
</dbReference>
<feature type="compositionally biased region" description="Low complexity" evidence="12">
    <location>
        <begin position="420"/>
        <end position="431"/>
    </location>
</feature>
<dbReference type="PANTHER" id="PTHR40631">
    <property type="entry name" value="ALPHA-L-ARABINOFURANOSIDASE AXHA-2-RELATED"/>
    <property type="match status" value="1"/>
</dbReference>
<reference evidence="14 16" key="1">
    <citation type="journal article" date="2008" name="Genome Biol.">
        <title>The genome sequence of the model ascomycete fungus Podospora anserina.</title>
        <authorList>
            <person name="Espagne E."/>
            <person name="Lespinet O."/>
            <person name="Malagnac F."/>
            <person name="Da Silva C."/>
            <person name="Jaillon O."/>
            <person name="Porcel B.M."/>
            <person name="Couloux A."/>
            <person name="Aury J.-M."/>
            <person name="Segurens B."/>
            <person name="Poulain J."/>
            <person name="Anthouard V."/>
            <person name="Grossetete S."/>
            <person name="Khalili H."/>
            <person name="Coppin E."/>
            <person name="Dequard-Chablat M."/>
            <person name="Picard M."/>
            <person name="Contamine V."/>
            <person name="Arnaise S."/>
            <person name="Bourdais A."/>
            <person name="Berteaux-Lecellier V."/>
            <person name="Gautheret D."/>
            <person name="de Vries R.P."/>
            <person name="Battaglia E."/>
            <person name="Coutinho P.M."/>
            <person name="Danchin E.G.J."/>
            <person name="Henrissat B."/>
            <person name="El Khoury R."/>
            <person name="Sainsard-Chanet A."/>
            <person name="Boivin A."/>
            <person name="Pinan-Lucarre B."/>
            <person name="Sellem C.H."/>
            <person name="Debuchy R."/>
            <person name="Wincker P."/>
            <person name="Weissenbach J."/>
            <person name="Silar P."/>
        </authorList>
    </citation>
    <scope>NUCLEOTIDE SEQUENCE [LARGE SCALE GENOMIC DNA]</scope>
    <source>
        <strain evidence="16">S / ATCC MYA-4624 / DSM 980 / FGSC 10383</strain>
        <strain evidence="14">S mat+</strain>
    </source>
</reference>
<dbReference type="EC" id="3.2.1.55" evidence="11"/>
<evidence type="ECO:0000256" key="3">
    <source>
        <dbReference type="ARBA" id="ARBA00007396"/>
    </source>
</evidence>
<protein>
    <recommendedName>
        <fullName evidence="11">Alpha-L-arabinofuranosidase</fullName>
        <ecNumber evidence="11">3.2.1.55</ecNumber>
    </recommendedName>
</protein>
<organism evidence="14">
    <name type="scientific">Podospora anserina (strain S / ATCC MYA-4624 / DSM 980 / FGSC 10383)</name>
    <name type="common">Pleurage anserina</name>
    <dbReference type="NCBI Taxonomy" id="515849"/>
    <lineage>
        <taxon>Eukaryota</taxon>
        <taxon>Fungi</taxon>
        <taxon>Dikarya</taxon>
        <taxon>Ascomycota</taxon>
        <taxon>Pezizomycotina</taxon>
        <taxon>Sordariomycetes</taxon>
        <taxon>Sordariomycetidae</taxon>
        <taxon>Sordariales</taxon>
        <taxon>Podosporaceae</taxon>
        <taxon>Podospora</taxon>
        <taxon>Podospora anserina</taxon>
    </lineage>
</organism>
<comment type="similarity">
    <text evidence="3 11">Belongs to the glycosyl hydrolase 62 family.</text>
</comment>
<dbReference type="Gene3D" id="2.115.10.20">
    <property type="entry name" value="Glycosyl hydrolase domain, family 43"/>
    <property type="match status" value="1"/>
</dbReference>
<dbReference type="GO" id="GO:0046373">
    <property type="term" value="P:L-arabinose metabolic process"/>
    <property type="evidence" value="ECO:0007669"/>
    <property type="project" value="UniProtKB-UniRule"/>
</dbReference>
<comment type="catalytic activity">
    <reaction evidence="1 11">
        <text>Hydrolysis of terminal non-reducing alpha-L-arabinofuranoside residues in alpha-L-arabinosides.</text>
        <dbReference type="EC" id="3.2.1.55"/>
    </reaction>
</comment>
<dbReference type="GO" id="GO:0045493">
    <property type="term" value="P:xylan catabolic process"/>
    <property type="evidence" value="ECO:0007669"/>
    <property type="project" value="UniProtKB-UniRule"/>
</dbReference>
<reference evidence="14" key="2">
    <citation type="submission" date="2008-07" db="EMBL/GenBank/DDBJ databases">
        <authorList>
            <person name="Genoscope - CEA"/>
        </authorList>
    </citation>
    <scope>NUCLEOTIDE SEQUENCE</scope>
    <source>
        <strain evidence="14">S mat+</strain>
    </source>
</reference>
<dbReference type="eggNOG" id="ENOG502QUZT">
    <property type="taxonomic scope" value="Eukaryota"/>
</dbReference>
<dbReference type="GeneID" id="6189922"/>
<evidence type="ECO:0000256" key="1">
    <source>
        <dbReference type="ARBA" id="ARBA00001462"/>
    </source>
</evidence>
<evidence type="ECO:0000256" key="7">
    <source>
        <dbReference type="ARBA" id="ARBA00022801"/>
    </source>
</evidence>
<dbReference type="GO" id="GO:0046556">
    <property type="term" value="F:alpha-L-arabinofuranosidase activity"/>
    <property type="evidence" value="ECO:0007669"/>
    <property type="project" value="UniProtKB-UniRule"/>
</dbReference>
<evidence type="ECO:0000256" key="10">
    <source>
        <dbReference type="ARBA" id="ARBA00023326"/>
    </source>
</evidence>
<dbReference type="GO" id="GO:0030248">
    <property type="term" value="F:cellulose binding"/>
    <property type="evidence" value="ECO:0007669"/>
    <property type="project" value="InterPro"/>
</dbReference>
<evidence type="ECO:0000259" key="13">
    <source>
        <dbReference type="PROSITE" id="PS51164"/>
    </source>
</evidence>
<keyword evidence="9 11" id="KW-0326">Glycosidase</keyword>
<dbReference type="Pfam" id="PF00734">
    <property type="entry name" value="CBM_1"/>
    <property type="match status" value="1"/>
</dbReference>
<dbReference type="CDD" id="cd08987">
    <property type="entry name" value="GH62"/>
    <property type="match status" value="1"/>
</dbReference>
<keyword evidence="10" id="KW-0624">Polysaccharide degradation</keyword>
<dbReference type="InterPro" id="IPR023296">
    <property type="entry name" value="Glyco_hydro_beta-prop_sf"/>
</dbReference>
<sequence length="477" mass="51973">MARERIRQLYPQSSSSLRFVDGEICPMWLEAVTAVAQGRSQVDNGLFQVYKPGHLRWTLLGFTCQASSLLSDHQVAKMRINSSVLSPTALAALSLLGFAIPGADAACSLPTSYRWRDSGILAQPKSGWVSLKDFTHVPYNGQNLVYGTYHDGRNYGSMNFGLFTNWSDMGRASQNQMNNAAVAPTLFYFRPKNIWVLAYQWGPTAFSYRTSTDPTNPNGWSSAQPLFSGTIANSDTGPIDQTLIADDKNMYLFFAGDNGRIYRSVMPLNNFPGNFGTSTTIIFNGAKNDFFEAVQVYTLKDSSPTTYLMIIESIGAQGRYFRSYTTTNLGGSWTPNAASESNSFAGKANSGTTWSNDISHGDLVRSSNDERFEVDPCNLQLLYQGRSGNSNEYNLLPYRPGLLTLTNPVGSPNPNPAPGPTSTAQTTPQPTGGNGATVPRWGQCGGQGYTGPTRCEAPYTCTVSNQCEFACCSEDEG</sequence>
<keyword evidence="4 11" id="KW-0964">Secreted</keyword>
<evidence type="ECO:0000256" key="12">
    <source>
        <dbReference type="SAM" id="MobiDB-lite"/>
    </source>
</evidence>
<dbReference type="InterPro" id="IPR000254">
    <property type="entry name" value="CBD"/>
</dbReference>
<dbReference type="PANTHER" id="PTHR40631:SF1">
    <property type="entry name" value="ALPHA-L-ARABINOFURANOSIDASE AXHA-2-RELATED"/>
    <property type="match status" value="1"/>
</dbReference>
<dbReference type="RefSeq" id="XP_001905686.1">
    <property type="nucleotide sequence ID" value="XM_001905651.1"/>
</dbReference>
<name>B2APJ7_PODAN</name>
<dbReference type="VEuPathDB" id="FungiDB:PODANS_5_11250"/>
<dbReference type="SUPFAM" id="SSF75005">
    <property type="entry name" value="Arabinanase/levansucrase/invertase"/>
    <property type="match status" value="1"/>
</dbReference>
<evidence type="ECO:0000313" key="16">
    <source>
        <dbReference type="Proteomes" id="UP000001197"/>
    </source>
</evidence>
<comment type="subcellular location">
    <subcellularLocation>
        <location evidence="2 11">Secreted</location>
    </subcellularLocation>
</comment>
<dbReference type="PROSITE" id="PS51164">
    <property type="entry name" value="CBM1_2"/>
    <property type="match status" value="1"/>
</dbReference>
<proteinExistence type="inferred from homology"/>
<feature type="domain" description="CBM1" evidence="13">
    <location>
        <begin position="436"/>
        <end position="473"/>
    </location>
</feature>
<reference evidence="16" key="3">
    <citation type="journal article" date="2014" name="Genetics">
        <title>Maintaining two mating types: Structure of the mating type locus and its role in heterokaryosis in Podospora anserina.</title>
        <authorList>
            <person name="Grognet P."/>
            <person name="Bidard F."/>
            <person name="Kuchly C."/>
            <person name="Tong L.C.H."/>
            <person name="Coppin E."/>
            <person name="Benkhali J.A."/>
            <person name="Couloux A."/>
            <person name="Wincker P."/>
            <person name="Debuchy R."/>
            <person name="Silar P."/>
        </authorList>
    </citation>
    <scope>GENOME REANNOTATION</scope>
    <source>
        <strain evidence="16">S / ATCC MYA-4624 / DSM 980 / FGSC 10383</strain>
    </source>
</reference>
<keyword evidence="8" id="KW-0119">Carbohydrate metabolism</keyword>
<evidence type="ECO:0000256" key="8">
    <source>
        <dbReference type="ARBA" id="ARBA00023277"/>
    </source>
</evidence>
<dbReference type="InterPro" id="IPR035971">
    <property type="entry name" value="CBD_sf"/>
</dbReference>
<evidence type="ECO:0000313" key="14">
    <source>
        <dbReference type="EMBL" id="CAP65929.1"/>
    </source>
</evidence>
<evidence type="ECO:0000256" key="9">
    <source>
        <dbReference type="ARBA" id="ARBA00023295"/>
    </source>
</evidence>
<gene>
    <name evidence="14" type="ORF">PODANS_5_11250</name>
</gene>
<dbReference type="OrthoDB" id="3156236at2759"/>
<evidence type="ECO:0000256" key="5">
    <source>
        <dbReference type="ARBA" id="ARBA00022651"/>
    </source>
</evidence>
<dbReference type="KEGG" id="pan:PODANSg2713"/>
<dbReference type="SUPFAM" id="SSF57180">
    <property type="entry name" value="Cellulose-binding domain"/>
    <property type="match status" value="1"/>
</dbReference>
<reference evidence="15" key="4">
    <citation type="submission" date="2015-04" db="EMBL/GenBank/DDBJ databases">
        <title>Maintaining two mating types: Structure of the mating type locus and its role in heterokaryosis in Podospora anserina.</title>
        <authorList>
            <person name="Grognet P."/>
            <person name="Bidard F."/>
            <person name="Kuchly C."/>
            <person name="Chan Ho Tong L."/>
            <person name="Coppin E."/>
            <person name="Ait Benkhali J."/>
            <person name="Couloux A."/>
            <person name="Wincker P."/>
            <person name="Debuchy R."/>
            <person name="Silar P."/>
        </authorList>
    </citation>
    <scope>NUCLEOTIDE SEQUENCE</scope>
</reference>
<evidence type="ECO:0000256" key="2">
    <source>
        <dbReference type="ARBA" id="ARBA00004613"/>
    </source>
</evidence>
<keyword evidence="16" id="KW-1185">Reference proteome</keyword>
<feature type="region of interest" description="Disordered" evidence="12">
    <location>
        <begin position="407"/>
        <end position="437"/>
    </location>
</feature>
<dbReference type="Proteomes" id="UP000001197">
    <property type="component" value="Chromosome 5"/>
</dbReference>
<dbReference type="InterPro" id="IPR005193">
    <property type="entry name" value="GH62_arabinosidase"/>
</dbReference>
<dbReference type="EMBL" id="FO904940">
    <property type="protein sequence ID" value="CDP30208.1"/>
    <property type="molecule type" value="Genomic_DNA"/>
</dbReference>
<accession>B2APJ7</accession>
<evidence type="ECO:0000256" key="4">
    <source>
        <dbReference type="ARBA" id="ARBA00022525"/>
    </source>
</evidence>
<dbReference type="SMART" id="SM00236">
    <property type="entry name" value="fCBD"/>
    <property type="match status" value="1"/>
</dbReference>
<comment type="function">
    <text evidence="11">Alpha-L-arabinofuranosidase involved in the hydrolysis of xylan, a major structural heterogeneous polysaccharide found in plant biomass representing the second most abundant polysaccharide in the biosphere, after cellulose.</text>
</comment>
<keyword evidence="7 11" id="KW-0378">Hydrolase</keyword>
<evidence type="ECO:0000256" key="11">
    <source>
        <dbReference type="RuleBase" id="RU368117"/>
    </source>
</evidence>
<dbReference type="GO" id="GO:0005576">
    <property type="term" value="C:extracellular region"/>
    <property type="evidence" value="ECO:0007669"/>
    <property type="project" value="UniProtKB-SubCell"/>
</dbReference>
<dbReference type="Pfam" id="PF03664">
    <property type="entry name" value="Glyco_hydro_62"/>
    <property type="match status" value="1"/>
</dbReference>
<dbReference type="HOGENOM" id="CLU_041805_1_0_1"/>
<dbReference type="CAZy" id="GH62">
    <property type="family name" value="Glycoside Hydrolase Family 62"/>
</dbReference>
<evidence type="ECO:0000256" key="6">
    <source>
        <dbReference type="ARBA" id="ARBA00022729"/>
    </source>
</evidence>
<dbReference type="EMBL" id="CU633876">
    <property type="protein sequence ID" value="CAP65929.1"/>
    <property type="molecule type" value="Genomic_DNA"/>
</dbReference>
<keyword evidence="6 11" id="KW-0732">Signal</keyword>